<dbReference type="Gene3D" id="3.30.420.10">
    <property type="entry name" value="Ribonuclease H-like superfamily/Ribonuclease H"/>
    <property type="match status" value="1"/>
</dbReference>
<dbReference type="InterPro" id="IPR001584">
    <property type="entry name" value="Integrase_cat-core"/>
</dbReference>
<name>A0ABS8K5Q2_9BURK</name>
<feature type="domain" description="Integrase catalytic" evidence="1">
    <location>
        <begin position="1"/>
        <end position="75"/>
    </location>
</feature>
<protein>
    <submittedName>
        <fullName evidence="2">Integrase core domain-containing protein</fullName>
    </submittedName>
</protein>
<dbReference type="InterPro" id="IPR012337">
    <property type="entry name" value="RNaseH-like_sf"/>
</dbReference>
<proteinExistence type="predicted"/>
<comment type="caution">
    <text evidence="2">The sequence shown here is derived from an EMBL/GenBank/DDBJ whole genome shotgun (WGS) entry which is preliminary data.</text>
</comment>
<gene>
    <name evidence="2" type="ORF">LJ656_33505</name>
</gene>
<accession>A0ABS8K5Q2</accession>
<dbReference type="Pfam" id="PF13683">
    <property type="entry name" value="rve_3"/>
    <property type="match status" value="1"/>
</dbReference>
<dbReference type="PROSITE" id="PS50994">
    <property type="entry name" value="INTEGRASE"/>
    <property type="match status" value="1"/>
</dbReference>
<organism evidence="2 3">
    <name type="scientific">Paraburkholderia sejongensis</name>
    <dbReference type="NCBI Taxonomy" id="2886946"/>
    <lineage>
        <taxon>Bacteria</taxon>
        <taxon>Pseudomonadati</taxon>
        <taxon>Pseudomonadota</taxon>
        <taxon>Betaproteobacteria</taxon>
        <taxon>Burkholderiales</taxon>
        <taxon>Burkholderiaceae</taxon>
        <taxon>Paraburkholderia</taxon>
    </lineage>
</organism>
<dbReference type="Proteomes" id="UP001431019">
    <property type="component" value="Unassembled WGS sequence"/>
</dbReference>
<dbReference type="RefSeq" id="WP_230513734.1">
    <property type="nucleotide sequence ID" value="NZ_JAJITD010000030.1"/>
</dbReference>
<dbReference type="EMBL" id="JAJITD010000030">
    <property type="protein sequence ID" value="MCC8397477.1"/>
    <property type="molecule type" value="Genomic_DNA"/>
</dbReference>
<sequence length="75" mass="8898">MRLIGLGIDVSYRRAYHLQINGKDERSHRSLNADVLLQHALTNNARVERELERWRHVRNNERRHETLGMAALLTR</sequence>
<dbReference type="InterPro" id="IPR036397">
    <property type="entry name" value="RNaseH_sf"/>
</dbReference>
<evidence type="ECO:0000259" key="1">
    <source>
        <dbReference type="PROSITE" id="PS50994"/>
    </source>
</evidence>
<evidence type="ECO:0000313" key="3">
    <source>
        <dbReference type="Proteomes" id="UP001431019"/>
    </source>
</evidence>
<evidence type="ECO:0000313" key="2">
    <source>
        <dbReference type="EMBL" id="MCC8397477.1"/>
    </source>
</evidence>
<dbReference type="SUPFAM" id="SSF53098">
    <property type="entry name" value="Ribonuclease H-like"/>
    <property type="match status" value="1"/>
</dbReference>
<reference evidence="2 3" key="1">
    <citation type="submission" date="2021-11" db="EMBL/GenBank/DDBJ databases">
        <authorList>
            <person name="Oh E.-T."/>
            <person name="Kim S.-B."/>
        </authorList>
    </citation>
    <scope>NUCLEOTIDE SEQUENCE [LARGE SCALE GENOMIC DNA]</scope>
    <source>
        <strain evidence="2 3">MMS20-SJTR3</strain>
    </source>
</reference>
<keyword evidence="3" id="KW-1185">Reference proteome</keyword>